<dbReference type="Gene3D" id="2.60.220.50">
    <property type="match status" value="1"/>
</dbReference>
<organism evidence="1 2">
    <name type="scientific">Diabrotica balteata</name>
    <name type="common">Banded cucumber beetle</name>
    <dbReference type="NCBI Taxonomy" id="107213"/>
    <lineage>
        <taxon>Eukaryota</taxon>
        <taxon>Metazoa</taxon>
        <taxon>Ecdysozoa</taxon>
        <taxon>Arthropoda</taxon>
        <taxon>Hexapoda</taxon>
        <taxon>Insecta</taxon>
        <taxon>Pterygota</taxon>
        <taxon>Neoptera</taxon>
        <taxon>Endopterygota</taxon>
        <taxon>Coleoptera</taxon>
        <taxon>Polyphaga</taxon>
        <taxon>Cucujiformia</taxon>
        <taxon>Chrysomeloidea</taxon>
        <taxon>Chrysomelidae</taxon>
        <taxon>Galerucinae</taxon>
        <taxon>Diabroticina</taxon>
        <taxon>Diabroticites</taxon>
        <taxon>Diabrotica</taxon>
    </lineage>
</organism>
<protein>
    <submittedName>
        <fullName evidence="1">Uncharacterized protein</fullName>
    </submittedName>
</protein>
<dbReference type="AlphaFoldDB" id="A0A9N9XFK0"/>
<proteinExistence type="predicted"/>
<evidence type="ECO:0000313" key="2">
    <source>
        <dbReference type="Proteomes" id="UP001153709"/>
    </source>
</evidence>
<dbReference type="OrthoDB" id="10037534at2759"/>
<gene>
    <name evidence="1" type="ORF">DIABBA_LOCUS10434</name>
</gene>
<accession>A0A9N9XFK0</accession>
<dbReference type="Proteomes" id="UP001153709">
    <property type="component" value="Chromosome 7"/>
</dbReference>
<dbReference type="InterPro" id="IPR046338">
    <property type="entry name" value="GAIN_dom_sf"/>
</dbReference>
<keyword evidence="2" id="KW-1185">Reference proteome</keyword>
<evidence type="ECO:0000313" key="1">
    <source>
        <dbReference type="EMBL" id="CAG9837459.1"/>
    </source>
</evidence>
<name>A0A9N9XFK0_DIABA</name>
<reference evidence="1" key="1">
    <citation type="submission" date="2022-01" db="EMBL/GenBank/DDBJ databases">
        <authorList>
            <person name="King R."/>
        </authorList>
    </citation>
    <scope>NUCLEOTIDE SEQUENCE</scope>
</reference>
<sequence length="877" mass="99732">MFVVREVVVEMSFWRELHCECEQLSLVKTSAFFIILFLQNGYCNKDEYQACRYEESTVGNTSQKAFWYSSGIQNEIILSTPPCIHQNGTLITRVCKNGKWIPDIAKTVCPKATGKKRTCPPKFEETPTSCLFIAPAQPWGHICNSQTLNMEPDNTSLKNELIWLPYKRLTAYGRFESVAFGDKFGTPFDNPISASLSDPNFFDKNCLVADSTSKKYYPEFCNSTHRYICEFSKELTNSKCPKNCISADYISGSCYCKYERDCPDLARVDNIYDLTVLQDIIRDDNRDDVCYVGKNNDPDESFAGLMQSISVNRWSYTNEPLNCRMCLTTRYKSSTKYEAQMALAFDENSSSLCLTIYHPESLFNEGLDQTIYCFTDADAYELKKRKKVSFLFSNKDTAEPYNVYEVELEEYIGVYWCEGYTDMDDNDENKINSNHVLAYKTKTGSEFAARLVIRSICILFPCDITYNIDFETIIKNTFTDFRQEVRVMEIYSFDFEAIDLLLHVTTKGTGNVMENYKYVCDQIKQKEEKNELTVNYIRSSEYCLPEKSVGLDWPLTPMGQGAVPDQLCLQHNSLPVVRYCGGHFLTGATWKDVIGSCASNTAIPDSTKYLYGALNESVSDETITNITNLIRNDPDLPVISIYYASKFLDKIYSQTNTTISNSINSTIDLTDSILEVQKETLVYSQELLNVTDDLIDLVENILTSTTIEDDHLCLQRNNVIIHVTNPVLSGVGGVVVYQQSGEAPYVEDLPRNSTFREVRSNALIALLIPEEIIHYKNGSNLTVITTVYFKDAFFESNYTKKPSGPVISVTIPEFGGYLPTPIPILFDVTNFTDTPECVFWDYGKKTVRRKGHWSKVGGTYVGQLSNISTYHICMYSI</sequence>
<dbReference type="EMBL" id="OU898282">
    <property type="protein sequence ID" value="CAG9837459.1"/>
    <property type="molecule type" value="Genomic_DNA"/>
</dbReference>